<name>A0AAD7A5X2_9AGAR</name>
<protein>
    <submittedName>
        <fullName evidence="1">Uncharacterized protein</fullName>
    </submittedName>
</protein>
<accession>A0AAD7A5X2</accession>
<dbReference type="Gene3D" id="1.20.190.20">
    <property type="entry name" value="14-3-3 domain"/>
    <property type="match status" value="1"/>
</dbReference>
<dbReference type="Proteomes" id="UP001218218">
    <property type="component" value="Unassembled WGS sequence"/>
</dbReference>
<proteinExistence type="predicted"/>
<gene>
    <name evidence="1" type="ORF">DFH08DRAFT_958607</name>
</gene>
<dbReference type="AlphaFoldDB" id="A0AAD7A5X2"/>
<dbReference type="SUPFAM" id="SSF48445">
    <property type="entry name" value="14-3-3 protein"/>
    <property type="match status" value="1"/>
</dbReference>
<keyword evidence="2" id="KW-1185">Reference proteome</keyword>
<dbReference type="EMBL" id="JARIHO010000015">
    <property type="protein sequence ID" value="KAJ7349627.1"/>
    <property type="molecule type" value="Genomic_DNA"/>
</dbReference>
<sequence>MPKIGIARHRLSITYRNLNGTAFPVAQPGSTKLPQLITEQGGGVRGFSPGYREKIKAEIAKICKDILKVLHKHLITSAISGGSKAFHHKM</sequence>
<reference evidence="1" key="1">
    <citation type="submission" date="2023-03" db="EMBL/GenBank/DDBJ databases">
        <title>Massive genome expansion in bonnet fungi (Mycena s.s.) driven by repeated elements and novel gene families across ecological guilds.</title>
        <authorList>
            <consortium name="Lawrence Berkeley National Laboratory"/>
            <person name="Harder C.B."/>
            <person name="Miyauchi S."/>
            <person name="Viragh M."/>
            <person name="Kuo A."/>
            <person name="Thoen E."/>
            <person name="Andreopoulos B."/>
            <person name="Lu D."/>
            <person name="Skrede I."/>
            <person name="Drula E."/>
            <person name="Henrissat B."/>
            <person name="Morin E."/>
            <person name="Kohler A."/>
            <person name="Barry K."/>
            <person name="LaButti K."/>
            <person name="Morin E."/>
            <person name="Salamov A."/>
            <person name="Lipzen A."/>
            <person name="Mereny Z."/>
            <person name="Hegedus B."/>
            <person name="Baldrian P."/>
            <person name="Stursova M."/>
            <person name="Weitz H."/>
            <person name="Taylor A."/>
            <person name="Grigoriev I.V."/>
            <person name="Nagy L.G."/>
            <person name="Martin F."/>
            <person name="Kauserud H."/>
        </authorList>
    </citation>
    <scope>NUCLEOTIDE SEQUENCE</scope>
    <source>
        <strain evidence="1">CBHHK002</strain>
    </source>
</reference>
<organism evidence="1 2">
    <name type="scientific">Mycena albidolilacea</name>
    <dbReference type="NCBI Taxonomy" id="1033008"/>
    <lineage>
        <taxon>Eukaryota</taxon>
        <taxon>Fungi</taxon>
        <taxon>Dikarya</taxon>
        <taxon>Basidiomycota</taxon>
        <taxon>Agaricomycotina</taxon>
        <taxon>Agaricomycetes</taxon>
        <taxon>Agaricomycetidae</taxon>
        <taxon>Agaricales</taxon>
        <taxon>Marasmiineae</taxon>
        <taxon>Mycenaceae</taxon>
        <taxon>Mycena</taxon>
    </lineage>
</organism>
<dbReference type="InterPro" id="IPR036815">
    <property type="entry name" value="14-3-3_dom_sf"/>
</dbReference>
<evidence type="ECO:0000313" key="2">
    <source>
        <dbReference type="Proteomes" id="UP001218218"/>
    </source>
</evidence>
<dbReference type="PRINTS" id="PR00305">
    <property type="entry name" value="1433ZETA"/>
</dbReference>
<comment type="caution">
    <text evidence="1">The sequence shown here is derived from an EMBL/GenBank/DDBJ whole genome shotgun (WGS) entry which is preliminary data.</text>
</comment>
<evidence type="ECO:0000313" key="1">
    <source>
        <dbReference type="EMBL" id="KAJ7349627.1"/>
    </source>
</evidence>
<dbReference type="InterPro" id="IPR000308">
    <property type="entry name" value="14-3-3"/>
</dbReference>